<evidence type="ECO:0000313" key="2">
    <source>
        <dbReference type="EMBL" id="VFQ76073.1"/>
    </source>
</evidence>
<dbReference type="Proteomes" id="UP000595140">
    <property type="component" value="Unassembled WGS sequence"/>
</dbReference>
<accession>A0A484LI04</accession>
<feature type="region of interest" description="Disordered" evidence="1">
    <location>
        <begin position="553"/>
        <end position="585"/>
    </location>
</feature>
<proteinExistence type="predicted"/>
<evidence type="ECO:0008006" key="4">
    <source>
        <dbReference type="Google" id="ProtNLM"/>
    </source>
</evidence>
<reference evidence="2 3" key="1">
    <citation type="submission" date="2018-04" db="EMBL/GenBank/DDBJ databases">
        <authorList>
            <person name="Vogel A."/>
        </authorList>
    </citation>
    <scope>NUCLEOTIDE SEQUENCE [LARGE SCALE GENOMIC DNA]</scope>
</reference>
<dbReference type="GO" id="GO:0007142">
    <property type="term" value="P:male meiosis II"/>
    <property type="evidence" value="ECO:0007669"/>
    <property type="project" value="InterPro"/>
</dbReference>
<sequence>MRARCPRPAIGAASSAVGAASSGSWSFNSALVLLPVPAALDDVMSPAATGAVSSVAGRGSRASTGAVFLVAVSKIVGAAAAGRLGSRVIRSSSIGNGPSDTGIGWSVSLSERSGFSAGRLGYGFGLTIYPAMVDISHRWVSDPEFPEPCHPAMGDITHPWVSDPGFQNYATQGWEILPIHGSFGVASPAMLAVRWRECVHRAKEKNKIGFDRLLRYNRTVLDMVWSWPAIGARDNCLPLFTVVRLLFAAALSAAMGCFFSCFRVSRGRGDSPAADRSRYRTVSQPEVHCNWSQFSSLFISTDEKEDEYGVEAMAKEKHDSVISAHELDITELKHQAKFLKACGTLPETPVEVLKLSKECEDSSSQNGALFPSDHNSWQPDMSVVNQTLHSHPEQPLTPSKNCDKLMEGSVSALVTPASCMKDVGKSTGSSSSIHGSPSIEINLDQADIYSDPSVSPAILPSSTRINKSVRFEVDSYPSVSAKAFSSKLARLKPHHSPYPTPLKLTDDMQTPGTIFPSYTKDMPNVKAPRFRCQYVGSTLNLAEKESQLKGLMGEGSTSFQDCDNTSTESPSGMGESDAQPKETNFDSVIGREATTSMEESKLEASQSSWWKPPLNQEDTNLHLGGSVPIRGTPGDRPILGMVAAHWNDDGPPSNISPKWWGANGIPNTTTKYKEDQKVSWHATPFEERLEKALCDETFVLRRWKQISGPPAITFDDNERLISSMT</sequence>
<feature type="compositionally biased region" description="Polar residues" evidence="1">
    <location>
        <begin position="555"/>
        <end position="570"/>
    </location>
</feature>
<dbReference type="AlphaFoldDB" id="A0A484LI04"/>
<gene>
    <name evidence="2" type="ORF">CCAM_LOCUS17849</name>
</gene>
<evidence type="ECO:0000313" key="3">
    <source>
        <dbReference type="Proteomes" id="UP000595140"/>
    </source>
</evidence>
<dbReference type="PANTHER" id="PTHR33318:SF7">
    <property type="entry name" value="PROTEIN JASON"/>
    <property type="match status" value="1"/>
</dbReference>
<dbReference type="InterPro" id="IPR039300">
    <property type="entry name" value="JASON"/>
</dbReference>
<dbReference type="PANTHER" id="PTHR33318">
    <property type="entry name" value="ASPARTYL/GLUTAMYL-TRNA(ASN/GLN) AMIDOTRANSFERASE SUBUNIT"/>
    <property type="match status" value="1"/>
</dbReference>
<organism evidence="2 3">
    <name type="scientific">Cuscuta campestris</name>
    <dbReference type="NCBI Taxonomy" id="132261"/>
    <lineage>
        <taxon>Eukaryota</taxon>
        <taxon>Viridiplantae</taxon>
        <taxon>Streptophyta</taxon>
        <taxon>Embryophyta</taxon>
        <taxon>Tracheophyta</taxon>
        <taxon>Spermatophyta</taxon>
        <taxon>Magnoliopsida</taxon>
        <taxon>eudicotyledons</taxon>
        <taxon>Gunneridae</taxon>
        <taxon>Pentapetalae</taxon>
        <taxon>asterids</taxon>
        <taxon>lamiids</taxon>
        <taxon>Solanales</taxon>
        <taxon>Convolvulaceae</taxon>
        <taxon>Cuscuteae</taxon>
        <taxon>Cuscuta</taxon>
        <taxon>Cuscuta subgen. Grammica</taxon>
        <taxon>Cuscuta sect. Cleistogrammica</taxon>
    </lineage>
</organism>
<dbReference type="EMBL" id="OOIL02001477">
    <property type="protein sequence ID" value="VFQ76073.1"/>
    <property type="molecule type" value="Genomic_DNA"/>
</dbReference>
<dbReference type="OrthoDB" id="1932581at2759"/>
<protein>
    <recommendedName>
        <fullName evidence="4">Protein JASON</fullName>
    </recommendedName>
</protein>
<keyword evidence="3" id="KW-1185">Reference proteome</keyword>
<name>A0A484LI04_9ASTE</name>
<evidence type="ECO:0000256" key="1">
    <source>
        <dbReference type="SAM" id="MobiDB-lite"/>
    </source>
</evidence>